<gene>
    <name evidence="1" type="ORF">EHJ13_12195</name>
</gene>
<evidence type="ECO:0000313" key="2">
    <source>
        <dbReference type="Proteomes" id="UP000778262"/>
    </source>
</evidence>
<reference evidence="1" key="1">
    <citation type="submission" date="2018-11" db="EMBL/GenBank/DDBJ databases">
        <title>Genomics analysis of Putative Virulence Factors on Adhesion and Cytotoxicity for Cronobacter spp.</title>
        <authorList>
            <person name="Cui J."/>
        </authorList>
    </citation>
    <scope>NUCLEOTIDE SEQUENCE</scope>
    <source>
        <strain evidence="1">SD69</strain>
    </source>
</reference>
<name>A0A9Q4T144_9ENTR</name>
<accession>A0A9Q4T144</accession>
<dbReference type="AlphaFoldDB" id="A0A9Q4T144"/>
<dbReference type="EMBL" id="RPBY01000004">
    <property type="protein sequence ID" value="NCH88191.1"/>
    <property type="molecule type" value="Genomic_DNA"/>
</dbReference>
<organism evidence="1 2">
    <name type="scientific">Cronobacter dublinensis</name>
    <dbReference type="NCBI Taxonomy" id="413497"/>
    <lineage>
        <taxon>Bacteria</taxon>
        <taxon>Pseudomonadati</taxon>
        <taxon>Pseudomonadota</taxon>
        <taxon>Gammaproteobacteria</taxon>
        <taxon>Enterobacterales</taxon>
        <taxon>Enterobacteriaceae</taxon>
        <taxon>Cronobacter</taxon>
    </lineage>
</organism>
<proteinExistence type="predicted"/>
<dbReference type="Proteomes" id="UP000778262">
    <property type="component" value="Unassembled WGS sequence"/>
</dbReference>
<protein>
    <submittedName>
        <fullName evidence="1">Uncharacterized protein</fullName>
    </submittedName>
</protein>
<evidence type="ECO:0000313" key="1">
    <source>
        <dbReference type="EMBL" id="NCH88191.1"/>
    </source>
</evidence>
<dbReference type="RefSeq" id="WP_161590975.1">
    <property type="nucleotide sequence ID" value="NZ_RPBY01000004.1"/>
</dbReference>
<sequence>MIDIRTLSFSELKALQSLTAAVHIDLRRKHMTLTGLRHTKDGFINPYDSPNRRVTASVWAAIQDCITNRINGTIERLLDLARAVDECLSKIDRDHAEALEINHRRRIAEFFGGKDCAARREALEAAHAEALEINEAIDAMIEGRQAIADNKPDAMQETWELVRLGNSYKEAGRDWYRWAKSTAIRLWETSTKAANEERNEGMKVANVDVKHPKLFTQYAQWLGRQMTEGRELVRHACPACKATLFSMTPPIGDCSDTLANCPVCDALYFRIVDNENGQPVVAVHTMPASAEGASHA</sequence>
<comment type="caution">
    <text evidence="1">The sequence shown here is derived from an EMBL/GenBank/DDBJ whole genome shotgun (WGS) entry which is preliminary data.</text>
</comment>